<protein>
    <submittedName>
        <fullName evidence="3">AAA family ATPase</fullName>
    </submittedName>
</protein>
<dbReference type="InterPro" id="IPR003959">
    <property type="entry name" value="ATPase_AAA_core"/>
</dbReference>
<dbReference type="Gene3D" id="3.40.50.300">
    <property type="entry name" value="P-loop containing nucleotide triphosphate hydrolases"/>
    <property type="match status" value="1"/>
</dbReference>
<evidence type="ECO:0000256" key="1">
    <source>
        <dbReference type="SAM" id="Coils"/>
    </source>
</evidence>
<dbReference type="InterPro" id="IPR027417">
    <property type="entry name" value="P-loop_NTPase"/>
</dbReference>
<dbReference type="Proteomes" id="UP000716906">
    <property type="component" value="Unassembled WGS sequence"/>
</dbReference>
<name>A0ABS2E658_9FIRM</name>
<gene>
    <name evidence="3" type="ORF">H7U36_03245</name>
</gene>
<dbReference type="SMART" id="SM00382">
    <property type="entry name" value="AAA"/>
    <property type="match status" value="1"/>
</dbReference>
<accession>A0ABS2E658</accession>
<dbReference type="EMBL" id="JACLYY010000002">
    <property type="protein sequence ID" value="MBM6737122.1"/>
    <property type="molecule type" value="Genomic_DNA"/>
</dbReference>
<proteinExistence type="predicted"/>
<feature type="domain" description="AAA+ ATPase" evidence="2">
    <location>
        <begin position="32"/>
        <end position="185"/>
    </location>
</feature>
<dbReference type="SUPFAM" id="SSF52540">
    <property type="entry name" value="P-loop containing nucleoside triphosphate hydrolases"/>
    <property type="match status" value="1"/>
</dbReference>
<sequence length="508" mass="58876">MDIKRAKQEIKDSIEAYLEKDAYGEYMIPAVRQRPILLMGPPGIGKTQIMEQIARECGIGLVSYTITHHTRQSAIGLPFIREKVYGGKTFSVTEYTMSEIIASVYDKMEETGLGEGILFIDEINCVSETLAPTMLQFLQCKMFGNQRVPEGWIIVAAGNPPEYNKSVREFDVVTLDRIRRIDVEENYGVWREYAWQAGIHPAILSYLELKREYFYRMETTVDGRMFATARGWEDLSEFLKACEAVGKKVDREVVHQYIQHWKIAKDFAGYLELFAKYKKDYGLEKLLEGRYSEDTLEKLKFASFDERLSVVGMLLGKLSELFRDSYLADRYVTKLFACLKGYKACGSLEETAAAAGEQYERLRRSGQLTKEADHMLRQVNDTLERYQQLLKEENLTAPQQAEEAFERVRAEFEKETRKREELLERTGKALDNAFYFMEAAFGDSQEMVSFVTELNTNYYSVQYLKENDCDMYYKYNKRLLVDEQREKLLAAMDEAEDRMREQGASDIG</sequence>
<evidence type="ECO:0000259" key="2">
    <source>
        <dbReference type="SMART" id="SM00382"/>
    </source>
</evidence>
<dbReference type="InterPro" id="IPR003593">
    <property type="entry name" value="AAA+_ATPase"/>
</dbReference>
<dbReference type="Pfam" id="PF00004">
    <property type="entry name" value="AAA"/>
    <property type="match status" value="1"/>
</dbReference>
<comment type="caution">
    <text evidence="3">The sequence shown here is derived from an EMBL/GenBank/DDBJ whole genome shotgun (WGS) entry which is preliminary data.</text>
</comment>
<feature type="coiled-coil region" evidence="1">
    <location>
        <begin position="372"/>
        <end position="425"/>
    </location>
</feature>
<organism evidence="3 4">
    <name type="scientific">Faecalicatena fissicatena</name>
    <dbReference type="NCBI Taxonomy" id="290055"/>
    <lineage>
        <taxon>Bacteria</taxon>
        <taxon>Bacillati</taxon>
        <taxon>Bacillota</taxon>
        <taxon>Clostridia</taxon>
        <taxon>Lachnospirales</taxon>
        <taxon>Lachnospiraceae</taxon>
        <taxon>Faecalicatena</taxon>
    </lineage>
</organism>
<keyword evidence="4" id="KW-1185">Reference proteome</keyword>
<reference evidence="3 4" key="1">
    <citation type="journal article" date="2021" name="Sci. Rep.">
        <title>The distribution of antibiotic resistance genes in chicken gut microbiota commensals.</title>
        <authorList>
            <person name="Juricova H."/>
            <person name="Matiasovicova J."/>
            <person name="Kubasova T."/>
            <person name="Cejkova D."/>
            <person name="Rychlik I."/>
        </authorList>
    </citation>
    <scope>NUCLEOTIDE SEQUENCE [LARGE SCALE GENOMIC DNA]</scope>
    <source>
        <strain evidence="3 4">An773</strain>
    </source>
</reference>
<evidence type="ECO:0000313" key="3">
    <source>
        <dbReference type="EMBL" id="MBM6737122.1"/>
    </source>
</evidence>
<keyword evidence="1" id="KW-0175">Coiled coil</keyword>
<dbReference type="RefSeq" id="WP_033124659.1">
    <property type="nucleotide sequence ID" value="NZ_JACLYY010000002.1"/>
</dbReference>
<evidence type="ECO:0000313" key="4">
    <source>
        <dbReference type="Proteomes" id="UP000716906"/>
    </source>
</evidence>